<protein>
    <recommendedName>
        <fullName evidence="11">ascorbate ferrireductase (transmembrane)</fullName>
        <ecNumber evidence="11">7.2.1.3</ecNumber>
    </recommendedName>
</protein>
<dbReference type="GO" id="GO:0016020">
    <property type="term" value="C:membrane"/>
    <property type="evidence" value="ECO:0007669"/>
    <property type="project" value="UniProtKB-SubCell"/>
</dbReference>
<feature type="transmembrane region" description="Helical" evidence="12">
    <location>
        <begin position="166"/>
        <end position="187"/>
    </location>
</feature>
<evidence type="ECO:0000313" key="15">
    <source>
        <dbReference type="Proteomes" id="UP000324832"/>
    </source>
</evidence>
<dbReference type="CDD" id="cd08761">
    <property type="entry name" value="Cyt_b561_CYB561D2_like"/>
    <property type="match status" value="1"/>
</dbReference>
<keyword evidence="7" id="KW-0249">Electron transport</keyword>
<evidence type="ECO:0000256" key="4">
    <source>
        <dbReference type="ARBA" id="ARBA00022617"/>
    </source>
</evidence>
<evidence type="ECO:0000256" key="5">
    <source>
        <dbReference type="ARBA" id="ARBA00022692"/>
    </source>
</evidence>
<keyword evidence="8 12" id="KW-1133">Transmembrane helix</keyword>
<dbReference type="InterPro" id="IPR045150">
    <property type="entry name" value="CYB561D1/2"/>
</dbReference>
<dbReference type="AlphaFoldDB" id="A0A5E4QAR6"/>
<comment type="cofactor">
    <cofactor evidence="1">
        <name>heme b</name>
        <dbReference type="ChEBI" id="CHEBI:60344"/>
    </cofactor>
</comment>
<dbReference type="GO" id="GO:0046872">
    <property type="term" value="F:metal ion binding"/>
    <property type="evidence" value="ECO:0007669"/>
    <property type="project" value="UniProtKB-KW"/>
</dbReference>
<feature type="transmembrane region" description="Helical" evidence="12">
    <location>
        <begin position="199"/>
        <end position="218"/>
    </location>
</feature>
<keyword evidence="6" id="KW-0479">Metal-binding</keyword>
<comment type="subcellular location">
    <subcellularLocation>
        <location evidence="2">Membrane</location>
        <topology evidence="2">Multi-pass membrane protein</topology>
    </subcellularLocation>
</comment>
<keyword evidence="3" id="KW-0813">Transport</keyword>
<keyword evidence="9" id="KW-0408">Iron</keyword>
<dbReference type="InterPro" id="IPR006593">
    <property type="entry name" value="Cyt_b561/ferric_Rdtase_TM"/>
</dbReference>
<evidence type="ECO:0000256" key="1">
    <source>
        <dbReference type="ARBA" id="ARBA00001970"/>
    </source>
</evidence>
<evidence type="ECO:0000256" key="7">
    <source>
        <dbReference type="ARBA" id="ARBA00022982"/>
    </source>
</evidence>
<feature type="transmembrane region" description="Helical" evidence="12">
    <location>
        <begin position="133"/>
        <end position="154"/>
    </location>
</feature>
<reference evidence="14 15" key="1">
    <citation type="submission" date="2017-07" db="EMBL/GenBank/DDBJ databases">
        <authorList>
            <person name="Talla V."/>
            <person name="Backstrom N."/>
        </authorList>
    </citation>
    <scope>NUCLEOTIDE SEQUENCE [LARGE SCALE GENOMIC DNA]</scope>
</reference>
<evidence type="ECO:0000256" key="2">
    <source>
        <dbReference type="ARBA" id="ARBA00004141"/>
    </source>
</evidence>
<dbReference type="PROSITE" id="PS50939">
    <property type="entry name" value="CYTOCHROME_B561"/>
    <property type="match status" value="1"/>
</dbReference>
<feature type="transmembrane region" description="Helical" evidence="12">
    <location>
        <begin position="54"/>
        <end position="74"/>
    </location>
</feature>
<accession>A0A5E4QAR6</accession>
<evidence type="ECO:0000256" key="9">
    <source>
        <dbReference type="ARBA" id="ARBA00023004"/>
    </source>
</evidence>
<evidence type="ECO:0000259" key="13">
    <source>
        <dbReference type="PROSITE" id="PS50939"/>
    </source>
</evidence>
<dbReference type="PANTHER" id="PTHR15422:SF45">
    <property type="entry name" value="CYTOCHROME B561 DOMAIN-CONTAINING PROTEIN"/>
    <property type="match status" value="1"/>
</dbReference>
<dbReference type="GO" id="GO:0140571">
    <property type="term" value="F:transmembrane ascorbate ferrireductase activity"/>
    <property type="evidence" value="ECO:0007669"/>
    <property type="project" value="UniProtKB-EC"/>
</dbReference>
<keyword evidence="15" id="KW-1185">Reference proteome</keyword>
<proteinExistence type="predicted"/>
<keyword evidence="4" id="KW-0349">Heme</keyword>
<dbReference type="Pfam" id="PF03188">
    <property type="entry name" value="Cytochrom_B561"/>
    <property type="match status" value="1"/>
</dbReference>
<evidence type="ECO:0000256" key="6">
    <source>
        <dbReference type="ARBA" id="ARBA00022723"/>
    </source>
</evidence>
<dbReference type="EC" id="7.2.1.3" evidence="11"/>
<evidence type="ECO:0000256" key="11">
    <source>
        <dbReference type="ARBA" id="ARBA00024225"/>
    </source>
</evidence>
<dbReference type="PANTHER" id="PTHR15422">
    <property type="entry name" value="OS05G0565100 PROTEIN"/>
    <property type="match status" value="1"/>
</dbReference>
<evidence type="ECO:0000313" key="14">
    <source>
        <dbReference type="EMBL" id="VVC94858.1"/>
    </source>
</evidence>
<keyword evidence="5 12" id="KW-0812">Transmembrane</keyword>
<organism evidence="14 15">
    <name type="scientific">Leptidea sinapis</name>
    <dbReference type="NCBI Taxonomy" id="189913"/>
    <lineage>
        <taxon>Eukaryota</taxon>
        <taxon>Metazoa</taxon>
        <taxon>Ecdysozoa</taxon>
        <taxon>Arthropoda</taxon>
        <taxon>Hexapoda</taxon>
        <taxon>Insecta</taxon>
        <taxon>Pterygota</taxon>
        <taxon>Neoptera</taxon>
        <taxon>Endopterygota</taxon>
        <taxon>Lepidoptera</taxon>
        <taxon>Glossata</taxon>
        <taxon>Ditrysia</taxon>
        <taxon>Papilionoidea</taxon>
        <taxon>Pieridae</taxon>
        <taxon>Dismorphiinae</taxon>
        <taxon>Leptidea</taxon>
    </lineage>
</organism>
<dbReference type="EMBL" id="FZQP02002137">
    <property type="protein sequence ID" value="VVC94858.1"/>
    <property type="molecule type" value="Genomic_DNA"/>
</dbReference>
<evidence type="ECO:0000256" key="3">
    <source>
        <dbReference type="ARBA" id="ARBA00022448"/>
    </source>
</evidence>
<sequence length="233" mass="25777">MSTVEGISETSQLVPPAGNPKIEKMNLINNVCALLYIGIISYCCFANGVSLFSFHPLFMSIGFIIFMTTAINAVTPGDFATEWMPIRLRSARHWVLQLIAITFTLAGFIIIVANKIINDKLHFVSLHGKFGLASVIFTCITSVGGIGALFSLKLKNILAPTYTKLIHAFIGLTTLCLGIFTIILGQFSPWWSFGEGSRYSGLFLVLIIMVLTNLRPSLKVYFRLKDRLGYNNN</sequence>
<feature type="transmembrane region" description="Helical" evidence="12">
    <location>
        <begin position="94"/>
        <end position="113"/>
    </location>
</feature>
<evidence type="ECO:0000256" key="8">
    <source>
        <dbReference type="ARBA" id="ARBA00022989"/>
    </source>
</evidence>
<evidence type="ECO:0000256" key="12">
    <source>
        <dbReference type="SAM" id="Phobius"/>
    </source>
</evidence>
<feature type="transmembrane region" description="Helical" evidence="12">
    <location>
        <begin position="27"/>
        <end position="48"/>
    </location>
</feature>
<dbReference type="Gene3D" id="1.20.120.1770">
    <property type="match status" value="1"/>
</dbReference>
<evidence type="ECO:0000256" key="10">
    <source>
        <dbReference type="ARBA" id="ARBA00023136"/>
    </source>
</evidence>
<gene>
    <name evidence="14" type="ORF">LSINAPIS_LOCUS6710</name>
</gene>
<dbReference type="SMART" id="SM00665">
    <property type="entry name" value="B561"/>
    <property type="match status" value="1"/>
</dbReference>
<dbReference type="GO" id="GO:0140575">
    <property type="term" value="F:transmembrane monodehydroascorbate reductase activity"/>
    <property type="evidence" value="ECO:0007669"/>
    <property type="project" value="InterPro"/>
</dbReference>
<name>A0A5E4QAR6_9NEOP</name>
<dbReference type="Proteomes" id="UP000324832">
    <property type="component" value="Unassembled WGS sequence"/>
</dbReference>
<feature type="domain" description="Cytochrome b561" evidence="13">
    <location>
        <begin position="21"/>
        <end position="225"/>
    </location>
</feature>
<keyword evidence="10 12" id="KW-0472">Membrane</keyword>